<evidence type="ECO:0000313" key="5">
    <source>
        <dbReference type="EMBL" id="SPR01826.1"/>
    </source>
</evidence>
<dbReference type="SUPFAM" id="SSF46934">
    <property type="entry name" value="UBA-like"/>
    <property type="match status" value="1"/>
</dbReference>
<dbReference type="PROSITE" id="PS00626">
    <property type="entry name" value="RCC1_2"/>
    <property type="match status" value="1"/>
</dbReference>
<dbReference type="Gene3D" id="2.130.10.30">
    <property type="entry name" value="Regulator of chromosome condensation 1/beta-lactamase-inhibitor protein II"/>
    <property type="match status" value="2"/>
</dbReference>
<gene>
    <name evidence="5" type="ORF">PLBR_LOCUS9041</name>
</gene>
<feature type="repeat" description="RCC1" evidence="2">
    <location>
        <begin position="683"/>
        <end position="734"/>
    </location>
</feature>
<feature type="repeat" description="RCC1" evidence="2">
    <location>
        <begin position="472"/>
        <end position="523"/>
    </location>
</feature>
<dbReference type="InterPro" id="IPR058923">
    <property type="entry name" value="RCC1-like_dom"/>
</dbReference>
<dbReference type="SUPFAM" id="SSF49899">
    <property type="entry name" value="Concanavalin A-like lectins/glucanases"/>
    <property type="match status" value="1"/>
</dbReference>
<dbReference type="InterPro" id="IPR013320">
    <property type="entry name" value="ConA-like_dom_sf"/>
</dbReference>
<feature type="repeat" description="RCC1" evidence="2">
    <location>
        <begin position="367"/>
        <end position="419"/>
    </location>
</feature>
<dbReference type="SUPFAM" id="SSF50985">
    <property type="entry name" value="RCC1/BLIP-II"/>
    <property type="match status" value="2"/>
</dbReference>
<feature type="region of interest" description="Disordered" evidence="3">
    <location>
        <begin position="1711"/>
        <end position="1740"/>
    </location>
</feature>
<feature type="compositionally biased region" description="Low complexity" evidence="3">
    <location>
        <begin position="1666"/>
        <end position="1692"/>
    </location>
</feature>
<dbReference type="SMART" id="SM00165">
    <property type="entry name" value="UBA"/>
    <property type="match status" value="1"/>
</dbReference>
<dbReference type="InterPro" id="IPR041969">
    <property type="entry name" value="VP13D_UBA"/>
</dbReference>
<dbReference type="EMBL" id="OVEO01000019">
    <property type="protein sequence ID" value="SPR01826.1"/>
    <property type="molecule type" value="Genomic_DNA"/>
</dbReference>
<dbReference type="InterPro" id="IPR009091">
    <property type="entry name" value="RCC1/BLIP-II"/>
</dbReference>
<dbReference type="Gene3D" id="2.60.120.920">
    <property type="match status" value="1"/>
</dbReference>
<dbReference type="InterPro" id="IPR015940">
    <property type="entry name" value="UBA"/>
</dbReference>
<evidence type="ECO:0000313" key="6">
    <source>
        <dbReference type="Proteomes" id="UP000290189"/>
    </source>
</evidence>
<reference evidence="5 6" key="1">
    <citation type="submission" date="2018-03" db="EMBL/GenBank/DDBJ databases">
        <authorList>
            <person name="Fogelqvist J."/>
        </authorList>
    </citation>
    <scope>NUCLEOTIDE SEQUENCE [LARGE SCALE GENOMIC DNA]</scope>
</reference>
<dbReference type="PRINTS" id="PR00633">
    <property type="entry name" value="RCCNDNSATION"/>
</dbReference>
<dbReference type="Pfam" id="PF00627">
    <property type="entry name" value="UBA"/>
    <property type="match status" value="1"/>
</dbReference>
<evidence type="ECO:0000256" key="2">
    <source>
        <dbReference type="PROSITE-ProRule" id="PRU00235"/>
    </source>
</evidence>
<dbReference type="Gene3D" id="1.10.8.10">
    <property type="entry name" value="DNA helicase RuvA subunit, C-terminal domain"/>
    <property type="match status" value="1"/>
</dbReference>
<feature type="repeat" description="RCC1" evidence="2">
    <location>
        <begin position="524"/>
        <end position="575"/>
    </location>
</feature>
<dbReference type="InterPro" id="IPR051210">
    <property type="entry name" value="Ub_ligase/GEF_domain"/>
</dbReference>
<evidence type="ECO:0000256" key="1">
    <source>
        <dbReference type="ARBA" id="ARBA00022737"/>
    </source>
</evidence>
<dbReference type="InterPro" id="IPR000408">
    <property type="entry name" value="Reg_chr_condens"/>
</dbReference>
<keyword evidence="5" id="KW-0496">Mitochondrion</keyword>
<feature type="repeat" description="RCC1" evidence="2">
    <location>
        <begin position="631"/>
        <end position="682"/>
    </location>
</feature>
<dbReference type="PROSITE" id="PS50012">
    <property type="entry name" value="RCC1_3"/>
    <property type="match status" value="7"/>
</dbReference>
<accession>A0A3P3YNM2</accession>
<dbReference type="PANTHER" id="PTHR22870">
    <property type="entry name" value="REGULATOR OF CHROMOSOME CONDENSATION"/>
    <property type="match status" value="1"/>
</dbReference>
<dbReference type="PROSITE" id="PS50030">
    <property type="entry name" value="UBA"/>
    <property type="match status" value="1"/>
</dbReference>
<geneLocation type="mitochondrion" evidence="5"/>
<feature type="domain" description="UBA" evidence="4">
    <location>
        <begin position="1820"/>
        <end position="1860"/>
    </location>
</feature>
<dbReference type="Pfam" id="PF25390">
    <property type="entry name" value="WD40_RLD"/>
    <property type="match status" value="1"/>
</dbReference>
<proteinExistence type="predicted"/>
<dbReference type="Pfam" id="PF00415">
    <property type="entry name" value="RCC1"/>
    <property type="match status" value="1"/>
</dbReference>
<dbReference type="Proteomes" id="UP000290189">
    <property type="component" value="Unassembled WGS sequence"/>
</dbReference>
<evidence type="ECO:0000259" key="4">
    <source>
        <dbReference type="PROSITE" id="PS50030"/>
    </source>
</evidence>
<keyword evidence="1" id="KW-0677">Repeat</keyword>
<feature type="compositionally biased region" description="Polar residues" evidence="3">
    <location>
        <begin position="1721"/>
        <end position="1732"/>
    </location>
</feature>
<evidence type="ECO:0000256" key="3">
    <source>
        <dbReference type="SAM" id="MobiDB-lite"/>
    </source>
</evidence>
<name>A0A3P3YNM2_PLABS</name>
<protein>
    <recommendedName>
        <fullName evidence="4">UBA domain-containing protein</fullName>
    </recommendedName>
</protein>
<feature type="repeat" description="RCC1" evidence="2">
    <location>
        <begin position="576"/>
        <end position="630"/>
    </location>
</feature>
<organism evidence="5 6">
    <name type="scientific">Plasmodiophora brassicae</name>
    <name type="common">Clubroot disease agent</name>
    <dbReference type="NCBI Taxonomy" id="37360"/>
    <lineage>
        <taxon>Eukaryota</taxon>
        <taxon>Sar</taxon>
        <taxon>Rhizaria</taxon>
        <taxon>Endomyxa</taxon>
        <taxon>Phytomyxea</taxon>
        <taxon>Plasmodiophorida</taxon>
        <taxon>Plasmodiophoridae</taxon>
        <taxon>Plasmodiophora</taxon>
    </lineage>
</organism>
<feature type="region of interest" description="Disordered" evidence="3">
    <location>
        <begin position="1664"/>
        <end position="1694"/>
    </location>
</feature>
<feature type="repeat" description="RCC1" evidence="2">
    <location>
        <begin position="420"/>
        <end position="471"/>
    </location>
</feature>
<dbReference type="InterPro" id="IPR043136">
    <property type="entry name" value="B30.2/SPRY_sf"/>
</dbReference>
<sequence length="2815" mass="299462">METGAGGAADPWSNFNVLRLFDEGELERAYKLVAPGPAPVDPHATSSAADGDSWASIAAGGAVPLAVLSSAGQQSNAARLLSVGVAMAPSQAAAVAATKKISPTTTASASPISPLHRDANADIGNYAAVFDWVPDDRQALADLIIGKVTGTSGSQKVTTFRKRVAVLRRIHESLAASRAATRPSVASPCNDDVQKPVVTKNAASAEGLSPAVQLGLSVFMAMRERLSFSEPRLCHKLIETLRGLFMDAPGGKSNAMTRLSTVESQNPITEAVGQFLREAITGPLAESTPLFDEPPYDTVERKRADRKVAYELLVVLAAGQGSVSGLLSVVKLLLSNGGADLHGLDLHAPLASLASVIGSASTSGLEPELYSFGRGDTGRLGQGPSLNSVQIPQVLETLRGKNVTTVATFSTHSLAVIDNGDVYAWGNGQHGRLGTKSLANAVSPTLLKSAHGIHVVQVAVGLSHSVLLSDVGRVYTFGNGINGRLGTGDTKERRTPTLVQALSDHVVTGIACGSAFTFALAEGGALYSWGKNTTGQCGHGNLGECNTPKRIAAFGSEVVVHVAGGWDHALACTSKGDAYSWGCGYEGTRPVLGHGSKARQHTPLLIEKLQGQRVVRVAAGYDHSLAVCETGAVFAWGSSTVGQLGLGNAQERVFPEQITALSKHFIVDADGGMDHTLLISRDGEVFACGNGAEFALGIPSTAPQLVPQLIDNLKGKYVRKGACGDKCSIILTTVRQHWANAPTDGPLTAQQAIQANGIALSAPAASVKDDNVASEDGRILWQQIAVFSLAVMDSCSKSFVPNESSLWAPKEPHPSNSVAVRAFERFAIDLRPETFENLADILEMLIDDRNSASPIDMEGLRELQDHQKSSKGESTKDVDSGATIFTPYALAASLRVLKANIWQGIRTANDLDALGLRASAIANRLHRCLTAIMQAGDTVYGPPEWTTCVRQEAAEAYVLGIEVWYPGQALHAGLLQQVLDGELAKLYPSVMPFGAPIQETIMKRLSERALLQAFMKNVDSENNLMSTLATLIRSVHLGVSPLPRTATTTEPALADRKDSGTQEIMVADWGRSPTNQGKAAASGPTSLAAISMKGPSSGFCKQRGDVALLIAFQQVLLNRAFSAYSADSSCTSGPMLQLVGYAHDFFSVCCDLMAEAAKSPGQDRLADSIVQCSLPVFLLTLQCFAESVYLACSLLSRLKRTLQCIESTQEAAPQYADQQWLIDIQISCGDLAARFINLLIMRPVAADGNCHNDALHEFCSHVDSSPPSGALDGIVVLRSALSFLVDLLDSVKTFATLDSILSVVIESVVRLNFDIHHLLRYVLDLPRRQSFTPQQQSSLILRILPFLVTKFLRHNVQARNELGVMPFLRDCISRAVQRGLPADAECTNDAAGTDIHRSALRVMHCLAVEAQSESHLKQLGSYLHQELGVCAKWPDAMLSWRPVQDSTKYVSLVGSSTSLHQPVSLVNVWRDDFTLSFWVWASAERPVQIEIAGHETLLVSVDTAAGIDFSLSVQGMTAPCVCHAPAIEPAQWLSWRTEMIGACAPIGDANATTIPWAPELVSEFGLMLSKACAQATQAIWGPSAQSVSSLWLTLAANALQCLINATRSNPSLESLAPLVETALHFGARPLPASVQPRFRSLVDVEAAHRSLLARKRSSTFAANGSNSNPIIIGDDPPSSSSSSSPVASNNVIGSGRRASLPRQIVSSLESLGLIPRDPDGASQSSAASSECDNTADPDPNASNYRCPACSQRDMSMPNLLVHFSNQHGSSRVRGECPLCAASSRSIPGTVHSSLGEHFRRCHWALAESGSASDSPASGSTVSQESVAKLMAMGFEVDHCIYALEQNHEDLVAATNWILNNLATVGALVESKKAAAAARNAQRQQQQANAMAANAVDENNPFTISRQREDEAEHGKNDSLDVECGLSPLSSGQADAAMLAVEKAMGRGLIVGGASLSHASQGLAVAKLSSTGLMAELAVLRARCVFVEWCAPKQTAHIDADAYVRLVKLTIWRGAIRAPHSLVHKRVVRHLQEAVSSADVKAAVEAECLSQLELAASPADAALYEEVPWFARGSVECTDNQACDQRRLHLERTETFLLSILDRATPALWQAIAACLYCANVPLKQVALKCLAKRPPTLAATIPFERLCVQFSRIALREYHQSRLLYSPFVLSLLNLCLSEQASSHGTGLHASVDDVSFTFDDSSPLRLSDDALNATQVVDSTWLGASSAKGFQVWENCSSSPSPSAPAVVSWTVAVDQVTNGMVFIGITTDPDDVSCTWLGSGTSSWGLSVDGQLWHNDRRIGRVAELPGSPSVPLLMAPGSNGGSPPSSVVMLGLSLDLSHGTLSVSRDGRNLGLVLRGLPPGAYVFPAISLYHNNDSVSMKALSIRAERPEQGCLDTVDLVADALCRLQRIRSALPTLPPDEAALAIDWMSLWSTGALRAYKDDQGRYEWYRVDRPVLNDIPCGARIRTCAGNATLIGSRCGSPWVHVDAEPGARPLTSRELDDEISVIATNASATAAGAARAIDEPAVTLAEFHRAVSADLGQFADLVDRAAAAATLPPSFLTVAQVDELAGGADPRTVRARYALLVHVNVAVDGLIGFSGHDGPVLAALRDLSSLIWRGTKRQLWRHASALTHSLSPMSTFLEASVPTLKLERGDGTPLLEQVVSLVRGLPTSTLGRITAGDKGRLRSFSVMWAGDAPSPSADQTAAFQQVLETCLGEAQRLLFRDDGRPLPDVPDLVHVYEVVGVLIGMALRCEVTAVPFRAAIWADVHAGADACADSATKAIATGIRHVVPIGSLPLFTIDDLRAPFSES</sequence>
<dbReference type="PANTHER" id="PTHR22870:SF408">
    <property type="entry name" value="OS09G0560450 PROTEIN"/>
    <property type="match status" value="1"/>
</dbReference>
<dbReference type="CDD" id="cd14306">
    <property type="entry name" value="UBA_VP13D"/>
    <property type="match status" value="1"/>
</dbReference>
<dbReference type="InterPro" id="IPR009060">
    <property type="entry name" value="UBA-like_sf"/>
</dbReference>